<protein>
    <submittedName>
        <fullName evidence="2">GNAT family N-acetyltransferase</fullName>
        <ecNumber evidence="2">2.3.-.-</ecNumber>
    </submittedName>
</protein>
<dbReference type="EC" id="2.3.-.-" evidence="2"/>
<dbReference type="InterPro" id="IPR000182">
    <property type="entry name" value="GNAT_dom"/>
</dbReference>
<proteinExistence type="predicted"/>
<evidence type="ECO:0000259" key="1">
    <source>
        <dbReference type="PROSITE" id="PS51186"/>
    </source>
</evidence>
<keyword evidence="2" id="KW-0808">Transferase</keyword>
<dbReference type="SUPFAM" id="SSF55729">
    <property type="entry name" value="Acyl-CoA N-acyltransferases (Nat)"/>
    <property type="match status" value="1"/>
</dbReference>
<evidence type="ECO:0000313" key="2">
    <source>
        <dbReference type="EMBL" id="MFC5667718.1"/>
    </source>
</evidence>
<dbReference type="InterPro" id="IPR016181">
    <property type="entry name" value="Acyl_CoA_acyltransferase"/>
</dbReference>
<accession>A0ABW0XDA7</accession>
<sequence length="177" mass="18815">MVTLVITHTSALDDATREAARALLVEAFPDLTEEDWEHGLGGMHALLRESGGALIGHASVVQRQLVHGGRALRTGYVENVVVRADRRGRGHGAALMAALEEVVRGGYQAGALCSADDAVGFYAARGWRLWEGPLAALTPRGPEPTPDDEGEVFVLPGSVPLDLGGQLVCDWRAGDVW</sequence>
<feature type="domain" description="N-acetyltransferase" evidence="1">
    <location>
        <begin position="7"/>
        <end position="162"/>
    </location>
</feature>
<keyword evidence="3" id="KW-1185">Reference proteome</keyword>
<organism evidence="2 3">
    <name type="scientific">Kitasatospora misakiensis</name>
    <dbReference type="NCBI Taxonomy" id="67330"/>
    <lineage>
        <taxon>Bacteria</taxon>
        <taxon>Bacillati</taxon>
        <taxon>Actinomycetota</taxon>
        <taxon>Actinomycetes</taxon>
        <taxon>Kitasatosporales</taxon>
        <taxon>Streptomycetaceae</taxon>
        <taxon>Kitasatospora</taxon>
    </lineage>
</organism>
<dbReference type="Gene3D" id="3.40.630.30">
    <property type="match status" value="1"/>
</dbReference>
<dbReference type="PROSITE" id="PS51186">
    <property type="entry name" value="GNAT"/>
    <property type="match status" value="1"/>
</dbReference>
<evidence type="ECO:0000313" key="3">
    <source>
        <dbReference type="Proteomes" id="UP001595975"/>
    </source>
</evidence>
<dbReference type="Proteomes" id="UP001595975">
    <property type="component" value="Unassembled WGS sequence"/>
</dbReference>
<dbReference type="GO" id="GO:0016746">
    <property type="term" value="F:acyltransferase activity"/>
    <property type="evidence" value="ECO:0007669"/>
    <property type="project" value="UniProtKB-KW"/>
</dbReference>
<dbReference type="RefSeq" id="WP_380229383.1">
    <property type="nucleotide sequence ID" value="NZ_JBHSOF010000065.1"/>
</dbReference>
<gene>
    <name evidence="2" type="ORF">ACFP3U_32735</name>
</gene>
<comment type="caution">
    <text evidence="2">The sequence shown here is derived from an EMBL/GenBank/DDBJ whole genome shotgun (WGS) entry which is preliminary data.</text>
</comment>
<reference evidence="3" key="1">
    <citation type="journal article" date="2019" name="Int. J. Syst. Evol. Microbiol.">
        <title>The Global Catalogue of Microorganisms (GCM) 10K type strain sequencing project: providing services to taxonomists for standard genome sequencing and annotation.</title>
        <authorList>
            <consortium name="The Broad Institute Genomics Platform"/>
            <consortium name="The Broad Institute Genome Sequencing Center for Infectious Disease"/>
            <person name="Wu L."/>
            <person name="Ma J."/>
        </authorList>
    </citation>
    <scope>NUCLEOTIDE SEQUENCE [LARGE SCALE GENOMIC DNA]</scope>
    <source>
        <strain evidence="3">CGMCC 4.1437</strain>
    </source>
</reference>
<dbReference type="Pfam" id="PF00583">
    <property type="entry name" value="Acetyltransf_1"/>
    <property type="match status" value="1"/>
</dbReference>
<name>A0ABW0XDA7_9ACTN</name>
<dbReference type="EMBL" id="JBHSOF010000065">
    <property type="protein sequence ID" value="MFC5667718.1"/>
    <property type="molecule type" value="Genomic_DNA"/>
</dbReference>
<keyword evidence="2" id="KW-0012">Acyltransferase</keyword>
<dbReference type="CDD" id="cd04301">
    <property type="entry name" value="NAT_SF"/>
    <property type="match status" value="1"/>
</dbReference>